<keyword evidence="4" id="KW-0443">Lipid metabolism</keyword>
<name>A0AAD5LYD3_PYTIN</name>
<comment type="caution">
    <text evidence="5">The sequence shown here is derived from an EMBL/GenBank/DDBJ whole genome shotgun (WGS) entry which is preliminary data.</text>
</comment>
<gene>
    <name evidence="5" type="ORF">P43SY_005612</name>
</gene>
<dbReference type="SUPFAM" id="SSF53474">
    <property type="entry name" value="alpha/beta-Hydrolases"/>
    <property type="match status" value="1"/>
</dbReference>
<dbReference type="GO" id="GO:0003847">
    <property type="term" value="F:1-alkyl-2-acetylglycerophosphocholine esterase activity"/>
    <property type="evidence" value="ECO:0007669"/>
    <property type="project" value="UniProtKB-EC"/>
</dbReference>
<dbReference type="PANTHER" id="PTHR10272">
    <property type="entry name" value="PLATELET-ACTIVATING FACTOR ACETYLHYDROLASE"/>
    <property type="match status" value="1"/>
</dbReference>
<dbReference type="AlphaFoldDB" id="A0AAD5LYD3"/>
<protein>
    <recommendedName>
        <fullName evidence="1">1-alkyl-2-acetylglycerophosphocholine esterase</fullName>
        <ecNumber evidence="1">3.1.1.47</ecNumber>
    </recommendedName>
</protein>
<evidence type="ECO:0000256" key="4">
    <source>
        <dbReference type="ARBA" id="ARBA00023098"/>
    </source>
</evidence>
<sequence length="466" mass="51687">MHASKLQLIEFALLLALGARVSLDRLPRESGFAWLPVILTHPSLKIVATGLSSVLLLVHHWRRELLVAYAALAVHVVSQVLPTAPLAAYSPWIPYLLDTFPGVGIIMGLAMSLLFPLPDLTVVHGEYKTIGCYTARYGGIECRVFYPSSKDTPVVKPKDRVAYLHHGQHLAKGISHFSRVPAWLFSNFQNAYLAAIENAPLAPSANPNGWPLVIYSHGLAGSLELYSAINQQLASEGNIVVVVNHCDGSASVFRSEDDRIHYYQRVSRDVLLNVNGEGFRFRNSQLRHRVQEVRRAVNAVSTLSKQKTHPVLSHANVEDLHIVGHSFGAATAMTAAHVDERFRTAVLLDAWMEPVADDVLEGLGSRIPVLHLISDQFERWTPNMDRMRQHAKGCTHPDSRLMVVRGTYHNNFSDLPLFSPTINRLARSAGPINPTRALRLIGQLSGAFLRSVYVDALREFPEVVDI</sequence>
<evidence type="ECO:0000256" key="1">
    <source>
        <dbReference type="ARBA" id="ARBA00013201"/>
    </source>
</evidence>
<keyword evidence="2" id="KW-0378">Hydrolase</keyword>
<dbReference type="GO" id="GO:0016042">
    <property type="term" value="P:lipid catabolic process"/>
    <property type="evidence" value="ECO:0007669"/>
    <property type="project" value="UniProtKB-KW"/>
</dbReference>
<evidence type="ECO:0000256" key="2">
    <source>
        <dbReference type="ARBA" id="ARBA00022801"/>
    </source>
</evidence>
<dbReference type="InterPro" id="IPR029058">
    <property type="entry name" value="AB_hydrolase_fold"/>
</dbReference>
<keyword evidence="6" id="KW-1185">Reference proteome</keyword>
<dbReference type="PANTHER" id="PTHR10272:SF0">
    <property type="entry name" value="PLATELET-ACTIVATING FACTOR ACETYLHYDROLASE"/>
    <property type="match status" value="1"/>
</dbReference>
<dbReference type="Proteomes" id="UP001209570">
    <property type="component" value="Unassembled WGS sequence"/>
</dbReference>
<dbReference type="EC" id="3.1.1.47" evidence="1"/>
<keyword evidence="3" id="KW-0442">Lipid degradation</keyword>
<evidence type="ECO:0000313" key="6">
    <source>
        <dbReference type="Proteomes" id="UP001209570"/>
    </source>
</evidence>
<accession>A0AAD5LYD3</accession>
<dbReference type="EMBL" id="JAKCXM010000239">
    <property type="protein sequence ID" value="KAJ0397755.1"/>
    <property type="molecule type" value="Genomic_DNA"/>
</dbReference>
<evidence type="ECO:0000256" key="3">
    <source>
        <dbReference type="ARBA" id="ARBA00022963"/>
    </source>
</evidence>
<dbReference type="Gene3D" id="3.40.50.1820">
    <property type="entry name" value="alpha/beta hydrolase"/>
    <property type="match status" value="1"/>
</dbReference>
<proteinExistence type="predicted"/>
<evidence type="ECO:0000313" key="5">
    <source>
        <dbReference type="EMBL" id="KAJ0397755.1"/>
    </source>
</evidence>
<dbReference type="Pfam" id="PF03403">
    <property type="entry name" value="PAF-AH_p_II"/>
    <property type="match status" value="1"/>
</dbReference>
<organism evidence="5 6">
    <name type="scientific">Pythium insidiosum</name>
    <name type="common">Pythiosis disease agent</name>
    <dbReference type="NCBI Taxonomy" id="114742"/>
    <lineage>
        <taxon>Eukaryota</taxon>
        <taxon>Sar</taxon>
        <taxon>Stramenopiles</taxon>
        <taxon>Oomycota</taxon>
        <taxon>Peronosporomycetes</taxon>
        <taxon>Pythiales</taxon>
        <taxon>Pythiaceae</taxon>
        <taxon>Pythium</taxon>
    </lineage>
</organism>
<reference evidence="5" key="1">
    <citation type="submission" date="2021-12" db="EMBL/GenBank/DDBJ databases">
        <title>Prjna785345.</title>
        <authorList>
            <person name="Rujirawat T."/>
            <person name="Krajaejun T."/>
        </authorList>
    </citation>
    <scope>NUCLEOTIDE SEQUENCE</scope>
    <source>
        <strain evidence="5">Pi057C3</strain>
    </source>
</reference>